<feature type="non-terminal residue" evidence="2">
    <location>
        <position position="252"/>
    </location>
</feature>
<feature type="transmembrane region" description="Helical" evidence="1">
    <location>
        <begin position="130"/>
        <end position="152"/>
    </location>
</feature>
<evidence type="ECO:0000313" key="2">
    <source>
        <dbReference type="EMBL" id="GAJ04390.1"/>
    </source>
</evidence>
<feature type="transmembrane region" description="Helical" evidence="1">
    <location>
        <begin position="212"/>
        <end position="233"/>
    </location>
</feature>
<evidence type="ECO:0000256" key="1">
    <source>
        <dbReference type="SAM" id="Phobius"/>
    </source>
</evidence>
<keyword evidence="1" id="KW-0472">Membrane</keyword>
<feature type="transmembrane region" description="Helical" evidence="1">
    <location>
        <begin position="158"/>
        <end position="176"/>
    </location>
</feature>
<sequence length="252" mass="28774">VAFNFSVYFFSAILYIVVYMRHTPNLERAIAFASDHLQYPLSLDFKKVFYNVEVGGFSTIKESLDNYLDTWRDYSPEFIESFHLIEGSLFEPDNTRRISTLEKALQVILDGVYDKMLKFTHNVRSPLTNVYMLGVVLPTLALALLPLASAMLGGMLTWVHVFLLFNLIVPFFVFYLTDKILMLRPGGYGETSLLEKNPLYPEYKSNKHYTKAFLICLPFFIIGLLPFIISSLFSRLTLTVVVGLIPSQSPPP</sequence>
<feature type="non-terminal residue" evidence="2">
    <location>
        <position position="1"/>
    </location>
</feature>
<gene>
    <name evidence="2" type="ORF">S12H4_46646</name>
</gene>
<dbReference type="EMBL" id="BARW01028968">
    <property type="protein sequence ID" value="GAJ04390.1"/>
    <property type="molecule type" value="Genomic_DNA"/>
</dbReference>
<dbReference type="AlphaFoldDB" id="X1VDC9"/>
<keyword evidence="1" id="KW-0812">Transmembrane</keyword>
<comment type="caution">
    <text evidence="2">The sequence shown here is derived from an EMBL/GenBank/DDBJ whole genome shotgun (WGS) entry which is preliminary data.</text>
</comment>
<reference evidence="2" key="1">
    <citation type="journal article" date="2014" name="Front. Microbiol.">
        <title>High frequency of phylogenetically diverse reductive dehalogenase-homologous genes in deep subseafloor sedimentary metagenomes.</title>
        <authorList>
            <person name="Kawai M."/>
            <person name="Futagami T."/>
            <person name="Toyoda A."/>
            <person name="Takaki Y."/>
            <person name="Nishi S."/>
            <person name="Hori S."/>
            <person name="Arai W."/>
            <person name="Tsubouchi T."/>
            <person name="Morono Y."/>
            <person name="Uchiyama I."/>
            <person name="Ito T."/>
            <person name="Fujiyama A."/>
            <person name="Inagaki F."/>
            <person name="Takami H."/>
        </authorList>
    </citation>
    <scope>NUCLEOTIDE SEQUENCE</scope>
    <source>
        <strain evidence="2">Expedition CK06-06</strain>
    </source>
</reference>
<organism evidence="2">
    <name type="scientific">marine sediment metagenome</name>
    <dbReference type="NCBI Taxonomy" id="412755"/>
    <lineage>
        <taxon>unclassified sequences</taxon>
        <taxon>metagenomes</taxon>
        <taxon>ecological metagenomes</taxon>
    </lineage>
</organism>
<protein>
    <submittedName>
        <fullName evidence="2">Uncharacterized protein</fullName>
    </submittedName>
</protein>
<name>X1VDC9_9ZZZZ</name>
<feature type="transmembrane region" description="Helical" evidence="1">
    <location>
        <begin position="6"/>
        <end position="22"/>
    </location>
</feature>
<proteinExistence type="predicted"/>
<keyword evidence="1" id="KW-1133">Transmembrane helix</keyword>
<accession>X1VDC9</accession>